<dbReference type="Proteomes" id="UP000266302">
    <property type="component" value="Unassembled WGS sequence"/>
</dbReference>
<dbReference type="OrthoDB" id="9810174at2"/>
<name>A0A398C4D0_9BURK</name>
<dbReference type="EMBL" id="QXJC01000004">
    <property type="protein sequence ID" value="RID97915.1"/>
    <property type="molecule type" value="Genomic_DNA"/>
</dbReference>
<dbReference type="Pfam" id="PF07484">
    <property type="entry name" value="Collar"/>
    <property type="match status" value="1"/>
</dbReference>
<proteinExistence type="predicted"/>
<dbReference type="InterPro" id="IPR037053">
    <property type="entry name" value="Phage_tail_collar_dom_sf"/>
</dbReference>
<dbReference type="AlphaFoldDB" id="A0A398C4D0"/>
<feature type="domain" description="Phage tail collar" evidence="1">
    <location>
        <begin position="6"/>
        <end position="62"/>
    </location>
</feature>
<evidence type="ECO:0000313" key="2">
    <source>
        <dbReference type="EMBL" id="RID97915.1"/>
    </source>
</evidence>
<gene>
    <name evidence="2" type="ORF">D3F03_11800</name>
</gene>
<keyword evidence="3" id="KW-1185">Reference proteome</keyword>
<sequence>MDPFLGETRAFAFGITPKGWAPCDGRLLSVQQNQALFSLLGVAYGGNGTTNFALPDLRGRAPLGYGSSVAIGAQSGSETATLTAAEVPAHTHAVYASTAAASTAAPSTASLATLPASVSAYAVPNGSAALAAGAVATSGANQAHENMQPSLAVNWCIATSGIFPSRS</sequence>
<evidence type="ECO:0000259" key="1">
    <source>
        <dbReference type="Pfam" id="PF07484"/>
    </source>
</evidence>
<dbReference type="Gene3D" id="3.90.1340.10">
    <property type="entry name" value="Phage tail collar domain"/>
    <property type="match status" value="1"/>
</dbReference>
<dbReference type="InterPro" id="IPR011083">
    <property type="entry name" value="Phage_tail_collar_dom"/>
</dbReference>
<protein>
    <submittedName>
        <fullName evidence="2">Phage tail protein</fullName>
    </submittedName>
</protein>
<comment type="caution">
    <text evidence="2">The sequence shown here is derived from an EMBL/GenBank/DDBJ whole genome shotgun (WGS) entry which is preliminary data.</text>
</comment>
<organism evidence="2 3">
    <name type="scientific">Simplicispira hankyongi</name>
    <dbReference type="NCBI Taxonomy" id="2315688"/>
    <lineage>
        <taxon>Bacteria</taxon>
        <taxon>Pseudomonadati</taxon>
        <taxon>Pseudomonadota</taxon>
        <taxon>Betaproteobacteria</taxon>
        <taxon>Burkholderiales</taxon>
        <taxon>Comamonadaceae</taxon>
        <taxon>Simplicispira</taxon>
    </lineage>
</organism>
<accession>A0A398C4D0</accession>
<reference evidence="2 3" key="1">
    <citation type="submission" date="2018-09" db="EMBL/GenBank/DDBJ databases">
        <title>Draft genome of Simplicispira sp. NY-02.</title>
        <authorList>
            <person name="Im W.T."/>
        </authorList>
    </citation>
    <scope>NUCLEOTIDE SEQUENCE [LARGE SCALE GENOMIC DNA]</scope>
    <source>
        <strain evidence="2 3">NY-02</strain>
    </source>
</reference>
<evidence type="ECO:0000313" key="3">
    <source>
        <dbReference type="Proteomes" id="UP000266302"/>
    </source>
</evidence>
<dbReference type="SUPFAM" id="SSF88874">
    <property type="entry name" value="Receptor-binding domain of short tail fibre protein gp12"/>
    <property type="match status" value="1"/>
</dbReference>
<dbReference type="RefSeq" id="WP_119109621.1">
    <property type="nucleotide sequence ID" value="NZ_QXJC01000004.1"/>
</dbReference>